<feature type="region of interest" description="Disordered" evidence="1">
    <location>
        <begin position="1"/>
        <end position="20"/>
    </location>
</feature>
<comment type="caution">
    <text evidence="2">The sequence shown here is derived from an EMBL/GenBank/DDBJ whole genome shotgun (WGS) entry which is preliminary data.</text>
</comment>
<dbReference type="EMBL" id="BSOS01000104">
    <property type="protein sequence ID" value="GLR69037.1"/>
    <property type="molecule type" value="Genomic_DNA"/>
</dbReference>
<dbReference type="RefSeq" id="WP_284259898.1">
    <property type="nucleotide sequence ID" value="NZ_BSOS01000104.1"/>
</dbReference>
<protein>
    <recommendedName>
        <fullName evidence="4">AMP-binding enzyme</fullName>
    </recommendedName>
</protein>
<evidence type="ECO:0008006" key="4">
    <source>
        <dbReference type="Google" id="ProtNLM"/>
    </source>
</evidence>
<evidence type="ECO:0000313" key="3">
    <source>
        <dbReference type="Proteomes" id="UP001156641"/>
    </source>
</evidence>
<evidence type="ECO:0000313" key="2">
    <source>
        <dbReference type="EMBL" id="GLR69037.1"/>
    </source>
</evidence>
<accession>A0ABQ6AEI3</accession>
<sequence>MPPEPELQVHTSGTTGAPKHVGFSCEIVAKYIVGENVSALAGD</sequence>
<name>A0ABQ6AEI3_9PROT</name>
<reference evidence="3" key="1">
    <citation type="journal article" date="2019" name="Int. J. Syst. Evol. Microbiol.">
        <title>The Global Catalogue of Microorganisms (GCM) 10K type strain sequencing project: providing services to taxonomists for standard genome sequencing and annotation.</title>
        <authorList>
            <consortium name="The Broad Institute Genomics Platform"/>
            <consortium name="The Broad Institute Genome Sequencing Center for Infectious Disease"/>
            <person name="Wu L."/>
            <person name="Ma J."/>
        </authorList>
    </citation>
    <scope>NUCLEOTIDE SEQUENCE [LARGE SCALE GENOMIC DNA]</scope>
    <source>
        <strain evidence="3">NBRC 112502</strain>
    </source>
</reference>
<gene>
    <name evidence="2" type="ORF">GCM10010909_37190</name>
</gene>
<organism evidence="2 3">
    <name type="scientific">Acidocella aquatica</name>
    <dbReference type="NCBI Taxonomy" id="1922313"/>
    <lineage>
        <taxon>Bacteria</taxon>
        <taxon>Pseudomonadati</taxon>
        <taxon>Pseudomonadota</taxon>
        <taxon>Alphaproteobacteria</taxon>
        <taxon>Acetobacterales</taxon>
        <taxon>Acidocellaceae</taxon>
        <taxon>Acidocella</taxon>
    </lineage>
</organism>
<dbReference type="Proteomes" id="UP001156641">
    <property type="component" value="Unassembled WGS sequence"/>
</dbReference>
<evidence type="ECO:0000256" key="1">
    <source>
        <dbReference type="SAM" id="MobiDB-lite"/>
    </source>
</evidence>
<proteinExistence type="predicted"/>
<keyword evidence="3" id="KW-1185">Reference proteome</keyword>